<feature type="compositionally biased region" description="Polar residues" evidence="1">
    <location>
        <begin position="752"/>
        <end position="766"/>
    </location>
</feature>
<proteinExistence type="predicted"/>
<feature type="compositionally biased region" description="Low complexity" evidence="1">
    <location>
        <begin position="547"/>
        <end position="558"/>
    </location>
</feature>
<evidence type="ECO:0000256" key="1">
    <source>
        <dbReference type="SAM" id="MobiDB-lite"/>
    </source>
</evidence>
<evidence type="ECO:0000313" key="5">
    <source>
        <dbReference type="EMBL" id="MBB1085301.1"/>
    </source>
</evidence>
<keyword evidence="2" id="KW-0472">Membrane</keyword>
<feature type="compositionally biased region" description="Polar residues" evidence="1">
    <location>
        <begin position="585"/>
        <end position="642"/>
    </location>
</feature>
<feature type="transmembrane region" description="Helical" evidence="2">
    <location>
        <begin position="399"/>
        <end position="419"/>
    </location>
</feature>
<keyword evidence="7" id="KW-1185">Reference proteome</keyword>
<dbReference type="InterPro" id="IPR058521">
    <property type="entry name" value="DUF8208"/>
</dbReference>
<feature type="transmembrane region" description="Helical" evidence="2">
    <location>
        <begin position="144"/>
        <end position="165"/>
    </location>
</feature>
<dbReference type="NCBIfam" id="NF045890">
    <property type="entry name" value="conj_pls20_p028"/>
    <property type="match status" value="1"/>
</dbReference>
<dbReference type="RefSeq" id="WP_182580041.1">
    <property type="nucleotide sequence ID" value="NZ_JACIUY010000011.1"/>
</dbReference>
<protein>
    <recommendedName>
        <fullName evidence="3">DUF8208 domain-containing protein</fullName>
    </recommendedName>
</protein>
<evidence type="ECO:0000259" key="3">
    <source>
        <dbReference type="Pfam" id="PF26635"/>
    </source>
</evidence>
<evidence type="ECO:0000256" key="2">
    <source>
        <dbReference type="SAM" id="Phobius"/>
    </source>
</evidence>
<evidence type="ECO:0000313" key="7">
    <source>
        <dbReference type="Proteomes" id="UP000544052"/>
    </source>
</evidence>
<feature type="compositionally biased region" description="Low complexity" evidence="1">
    <location>
        <begin position="679"/>
        <end position="689"/>
    </location>
</feature>
<gene>
    <name evidence="5" type="ORF">H5R63_00515</name>
    <name evidence="4" type="ORF">H5R64_01025</name>
</gene>
<comment type="caution">
    <text evidence="5">The sequence shown here is derived from an EMBL/GenBank/DDBJ whole genome shotgun (WGS) entry which is preliminary data.</text>
</comment>
<sequence length="797" mass="86038">MDLIALIKYALTKLSLFAITETSFSTAAAGGPYTKIPDGDTGTVINFYINWSSYLHLNYGFLHATYGYLQKATVNLLFSTDRGLEDIYDTVFSFLGWEGNISNSSGPLYGLWYFFQFMGWSLLALGLLIVAFQSLMHRSDWGKIGTNVVLAAMTMTLLPMMMQMFNTVAVDAESAIKSVKGTEMTTDIAVQPIKNNVIDLSTLIRRDFGNFKYKPEAKKIRNVANWNVINSPKAVKEMDFGQYLDKKTMNDDLKLSKYKAGEAAMNYHLEDEHNQVGGGYIIAKNSNAGLGTLNDRYYSRYSVNWIGLIGQSLIIGVVLLIAGIRVCKDSYELTLMSFIAPLVAYRSIRSTKKLRDLISSIAGMYTSIVFMMALIRVYLIGLVVCQAKVPGMNWFERSIVILMLYAGGAFAMFGGLNYLERVTGVSQGLSDEAGQAMAVGALGGAAVGATAGLAGGAMGKVGGAVSRFSNNRSNSSLTSGNSRTNGINSSRNKSNGQNDTHGISSTRSQQNGQNNPQTTNTNQQNQKGGSQNNQNNQTGISKSGDRNSQNSASQSGGQNVNGGNQGTNSSNVNNGFTNNNEANNGISGQTPDSQNQNGWSNDFGQNGISNDQDMSPVSDDPTNQNPIGIDSNDPTQNMNMDPNANVAEDPNNHGLDNPESENSWENDPNLNSNDKFDPNGQNGIGNQNGFPKDDSFEGQSDWLNDMSSGQPQGEKPSFDEGTTSSATSSDVGQTQSTSTGTSTPNAGVRIGNTLQSTGNRVSNVSRSVRQHSTQYLKNHRFNIGTGNLHGRDSDQLD</sequence>
<feature type="transmembrane region" description="Helical" evidence="2">
    <location>
        <begin position="111"/>
        <end position="132"/>
    </location>
</feature>
<feature type="compositionally biased region" description="Polar residues" evidence="1">
    <location>
        <begin position="697"/>
        <end position="711"/>
    </location>
</feature>
<feature type="compositionally biased region" description="Low complexity" evidence="1">
    <location>
        <begin position="468"/>
        <end position="486"/>
    </location>
</feature>
<dbReference type="Proteomes" id="UP000518255">
    <property type="component" value="Unassembled WGS sequence"/>
</dbReference>
<feature type="transmembrane region" description="Helical" evidence="2">
    <location>
        <begin position="368"/>
        <end position="387"/>
    </location>
</feature>
<keyword evidence="2" id="KW-1133">Transmembrane helix</keyword>
<name>A0A7W3TXW5_9LACO</name>
<accession>A0A7W3TXW5</accession>
<evidence type="ECO:0000313" key="6">
    <source>
        <dbReference type="Proteomes" id="UP000518255"/>
    </source>
</evidence>
<feature type="domain" description="DUF8208" evidence="3">
    <location>
        <begin position="72"/>
        <end position="438"/>
    </location>
</feature>
<feature type="region of interest" description="Disordered" evidence="1">
    <location>
        <begin position="468"/>
        <end position="766"/>
    </location>
</feature>
<feature type="compositionally biased region" description="Low complexity" evidence="1">
    <location>
        <begin position="727"/>
        <end position="743"/>
    </location>
</feature>
<dbReference type="EMBL" id="JACIUZ010000015">
    <property type="protein sequence ID" value="MBB1062395.1"/>
    <property type="molecule type" value="Genomic_DNA"/>
</dbReference>
<dbReference type="EMBL" id="JACIUY010000011">
    <property type="protein sequence ID" value="MBB1085301.1"/>
    <property type="molecule type" value="Genomic_DNA"/>
</dbReference>
<dbReference type="Proteomes" id="UP000544052">
    <property type="component" value="Unassembled WGS sequence"/>
</dbReference>
<feature type="transmembrane region" description="Helical" evidence="2">
    <location>
        <begin position="303"/>
        <end position="324"/>
    </location>
</feature>
<evidence type="ECO:0000313" key="4">
    <source>
        <dbReference type="EMBL" id="MBB1062395.1"/>
    </source>
</evidence>
<feature type="transmembrane region" description="Helical" evidence="2">
    <location>
        <begin position="331"/>
        <end position="348"/>
    </location>
</feature>
<feature type="compositionally biased region" description="Low complexity" evidence="1">
    <location>
        <begin position="566"/>
        <end position="584"/>
    </location>
</feature>
<keyword evidence="2" id="KW-0812">Transmembrane</keyword>
<reference evidence="6 7" key="1">
    <citation type="submission" date="2020-07" db="EMBL/GenBank/DDBJ databases">
        <title>Description of Limosilactobacillus balticus sp. nov., Limosilactobacillus agrestis sp. nov., Limosilactobacillus albertensis sp. nov., Limosilactobacillus rudii sp. nov., Limosilactobacillus fastidiosus sp. nov., five novel Limosilactobacillus species isolated from the vertebrate gastrointestinal tract, and proposal of 6 subspecies of Limosilactobacillus reuteri adapted to the gastrointestinal tract of specific vertebrate hosts.</title>
        <authorList>
            <person name="Li F."/>
            <person name="Cheng C."/>
            <person name="Zheng J."/>
            <person name="Quevedo R.M."/>
            <person name="Li J."/>
            <person name="Roos S."/>
            <person name="Gaenzle M.G."/>
            <person name="Walter J."/>
        </authorList>
    </citation>
    <scope>NUCLEOTIDE SEQUENCE [LARGE SCALE GENOMIC DNA]</scope>
    <source>
        <strain evidence="5 6">WF-MA3-C</strain>
        <strain evidence="4 7">WF-MO7-1</strain>
    </source>
</reference>
<dbReference type="AlphaFoldDB" id="A0A7W3TXW5"/>
<feature type="compositionally biased region" description="Polar residues" evidence="1">
    <location>
        <begin position="487"/>
        <end position="508"/>
    </location>
</feature>
<feature type="compositionally biased region" description="Low complexity" evidence="1">
    <location>
        <begin position="509"/>
        <end position="539"/>
    </location>
</feature>
<dbReference type="InterPro" id="IPR058066">
    <property type="entry name" value="pXO2-14_N"/>
</dbReference>
<dbReference type="Pfam" id="PF26635">
    <property type="entry name" value="DUF8208"/>
    <property type="match status" value="1"/>
</dbReference>
<organism evidence="5 6">
    <name type="scientific">Limosilactobacillus fastidiosus</name>
    <dbReference type="NCBI Taxonomy" id="2759855"/>
    <lineage>
        <taxon>Bacteria</taxon>
        <taxon>Bacillati</taxon>
        <taxon>Bacillota</taxon>
        <taxon>Bacilli</taxon>
        <taxon>Lactobacillales</taxon>
        <taxon>Lactobacillaceae</taxon>
        <taxon>Limosilactobacillus</taxon>
    </lineage>
</organism>